<evidence type="ECO:0000313" key="4">
    <source>
        <dbReference type="Proteomes" id="UP000532273"/>
    </source>
</evidence>
<reference evidence="2" key="4">
    <citation type="submission" date="2024-05" db="EMBL/GenBank/DDBJ databases">
        <authorList>
            <person name="Sun Q."/>
            <person name="Zhou Y."/>
        </authorList>
    </citation>
    <scope>NUCLEOTIDE SEQUENCE</scope>
    <source>
        <strain evidence="2">CGMCC 1.15287</strain>
    </source>
</reference>
<keyword evidence="1" id="KW-0732">Signal</keyword>
<reference evidence="5" key="2">
    <citation type="journal article" date="2019" name="Int. J. Syst. Evol. Microbiol.">
        <title>The Global Catalogue of Microorganisms (GCM) 10K type strain sequencing project: providing services to taxonomists for standard genome sequencing and annotation.</title>
        <authorList>
            <consortium name="The Broad Institute Genomics Platform"/>
            <consortium name="The Broad Institute Genome Sequencing Center for Infectious Disease"/>
            <person name="Wu L."/>
            <person name="Ma J."/>
        </authorList>
    </citation>
    <scope>NUCLEOTIDE SEQUENCE [LARGE SCALE GENOMIC DNA]</scope>
    <source>
        <strain evidence="5">CGMCC 1.15287</strain>
    </source>
</reference>
<reference evidence="2" key="1">
    <citation type="journal article" date="2014" name="Int. J. Syst. Evol. Microbiol.">
        <title>Complete genome of a new Firmicutes species belonging to the dominant human colonic microbiota ('Ruminococcus bicirculans') reveals two chromosomes and a selective capacity to utilize plant glucans.</title>
        <authorList>
            <consortium name="NISC Comparative Sequencing Program"/>
            <person name="Wegmann U."/>
            <person name="Louis P."/>
            <person name="Goesmann A."/>
            <person name="Henrissat B."/>
            <person name="Duncan S.H."/>
            <person name="Flint H.J."/>
        </authorList>
    </citation>
    <scope>NUCLEOTIDE SEQUENCE</scope>
    <source>
        <strain evidence="2">CGMCC 1.15287</strain>
    </source>
</reference>
<evidence type="ECO:0000313" key="2">
    <source>
        <dbReference type="EMBL" id="GGG92294.1"/>
    </source>
</evidence>
<comment type="caution">
    <text evidence="3">The sequence shown here is derived from an EMBL/GenBank/DDBJ whole genome shotgun (WGS) entry which is preliminary data.</text>
</comment>
<protein>
    <submittedName>
        <fullName evidence="3">Uncharacterized protein</fullName>
    </submittedName>
</protein>
<proteinExistence type="predicted"/>
<feature type="chain" id="PRO_5030943731" evidence="1">
    <location>
        <begin position="22"/>
        <end position="63"/>
    </location>
</feature>
<dbReference type="Proteomes" id="UP000642938">
    <property type="component" value="Unassembled WGS sequence"/>
</dbReference>
<reference evidence="3 4" key="3">
    <citation type="submission" date="2020-08" db="EMBL/GenBank/DDBJ databases">
        <title>Genomic Encyclopedia of Type Strains, Phase IV (KMG-IV): sequencing the most valuable type-strain genomes for metagenomic binning, comparative biology and taxonomic classification.</title>
        <authorList>
            <person name="Goeker M."/>
        </authorList>
    </citation>
    <scope>NUCLEOTIDE SEQUENCE [LARGE SCALE GENOMIC DNA]</scope>
    <source>
        <strain evidence="3 4">DSM 100774</strain>
    </source>
</reference>
<dbReference type="Proteomes" id="UP000532273">
    <property type="component" value="Unassembled WGS sequence"/>
</dbReference>
<dbReference type="EMBL" id="JACIEF010000002">
    <property type="protein sequence ID" value="MBB4108516.1"/>
    <property type="molecule type" value="Genomic_DNA"/>
</dbReference>
<evidence type="ECO:0000313" key="5">
    <source>
        <dbReference type="Proteomes" id="UP000642938"/>
    </source>
</evidence>
<evidence type="ECO:0000313" key="3">
    <source>
        <dbReference type="EMBL" id="MBB4108516.1"/>
    </source>
</evidence>
<accession>A0A7W6P712</accession>
<sequence>MKNKLFLISMLLILIADSLFSQDMKKQKAIKISRLEFEEMMMKHNGNGKEVSRKDLSPIRKYY</sequence>
<gene>
    <name evidence="2" type="ORF">GCM10007422_01650</name>
    <name evidence="3" type="ORF">GGQ60_002497</name>
</gene>
<keyword evidence="5" id="KW-1185">Reference proteome</keyword>
<dbReference type="EMBL" id="BMHZ01000001">
    <property type="protein sequence ID" value="GGG92294.1"/>
    <property type="molecule type" value="Genomic_DNA"/>
</dbReference>
<feature type="signal peptide" evidence="1">
    <location>
        <begin position="1"/>
        <end position="21"/>
    </location>
</feature>
<name>A0A7W6P712_9SPHI</name>
<evidence type="ECO:0000256" key="1">
    <source>
        <dbReference type="SAM" id="SignalP"/>
    </source>
</evidence>
<dbReference type="AlphaFoldDB" id="A0A7W6P712"/>
<organism evidence="3 4">
    <name type="scientific">Pedobacter zeae</name>
    <dbReference type="NCBI Taxonomy" id="1737356"/>
    <lineage>
        <taxon>Bacteria</taxon>
        <taxon>Pseudomonadati</taxon>
        <taxon>Bacteroidota</taxon>
        <taxon>Sphingobacteriia</taxon>
        <taxon>Sphingobacteriales</taxon>
        <taxon>Sphingobacteriaceae</taxon>
        <taxon>Pedobacter</taxon>
    </lineage>
</organism>
<dbReference type="RefSeq" id="WP_183764245.1">
    <property type="nucleotide sequence ID" value="NZ_BMHZ01000001.1"/>
</dbReference>